<keyword evidence="1" id="KW-1133">Transmembrane helix</keyword>
<dbReference type="InterPro" id="IPR007621">
    <property type="entry name" value="TPM_dom"/>
</dbReference>
<evidence type="ECO:0000259" key="3">
    <source>
        <dbReference type="Pfam" id="PF04536"/>
    </source>
</evidence>
<dbReference type="Proteomes" id="UP000316473">
    <property type="component" value="Chromosome"/>
</dbReference>
<feature type="signal peptide" evidence="2">
    <location>
        <begin position="1"/>
        <end position="23"/>
    </location>
</feature>
<dbReference type="AlphaFoldDB" id="A0A4Y1YN22"/>
<evidence type="ECO:0000256" key="1">
    <source>
        <dbReference type="SAM" id="Phobius"/>
    </source>
</evidence>
<dbReference type="KEGG" id="nst:Nstercoris_01794"/>
<feature type="chain" id="PRO_5021325135" description="TPM domain-containing protein" evidence="2">
    <location>
        <begin position="24"/>
        <end position="286"/>
    </location>
</feature>
<dbReference type="Gene3D" id="3.10.310.50">
    <property type="match status" value="1"/>
</dbReference>
<dbReference type="PANTHER" id="PTHR30373:SF2">
    <property type="entry name" value="UPF0603 PROTEIN YGCG"/>
    <property type="match status" value="1"/>
</dbReference>
<reference evidence="4 5" key="1">
    <citation type="submission" date="2019-06" db="EMBL/GenBank/DDBJ databases">
        <title>Nitrosomonas stercoris KYUHI-S whole genome shotgun sequence.</title>
        <authorList>
            <person name="Nakagawa T."/>
            <person name="Tsuchiya Y."/>
            <person name="Takahashi R."/>
        </authorList>
    </citation>
    <scope>NUCLEOTIDE SEQUENCE [LARGE SCALE GENOMIC DNA]</scope>
    <source>
        <strain evidence="4 5">KYUHI-S</strain>
    </source>
</reference>
<sequence>MTRRVFSVLLSAWLFFAFSNTHAAVAIPPLKTALTDLTNTLSPAEATQLTQQLTAFATEHGSQIAILMVPTTQPESIEQYSIRVVEAWQLGRKKVDDGVLLLVAKNDRALRIETGYGLEGALPDALARRIIDEIIVPQFRQERYFEGLQAGIQQIIKVIQGEDLPPPVQTQQANLILENVLPFLFIALILGRYFQAIFGKLVGATIAGTIAGGLIWLAFSSLAAAILIAVAVWVLNLFEQTGQILHRGGQRSWPPSGRGWPRGGSMGGGFRGGGGGFGGGGASGRW</sequence>
<dbReference type="PANTHER" id="PTHR30373">
    <property type="entry name" value="UPF0603 PROTEIN YGCG"/>
    <property type="match status" value="1"/>
</dbReference>
<accession>A0A4Y1YN22</accession>
<evidence type="ECO:0000256" key="2">
    <source>
        <dbReference type="SAM" id="SignalP"/>
    </source>
</evidence>
<dbReference type="EMBL" id="AP019755">
    <property type="protein sequence ID" value="BBL35526.1"/>
    <property type="molecule type" value="Genomic_DNA"/>
</dbReference>
<keyword evidence="5" id="KW-1185">Reference proteome</keyword>
<protein>
    <recommendedName>
        <fullName evidence="3">TPM domain-containing protein</fullName>
    </recommendedName>
</protein>
<keyword evidence="1" id="KW-0812">Transmembrane</keyword>
<feature type="transmembrane region" description="Helical" evidence="1">
    <location>
        <begin position="206"/>
        <end position="235"/>
    </location>
</feature>
<organism evidence="4 5">
    <name type="scientific">Nitrosomonas stercoris</name>
    <dbReference type="NCBI Taxonomy" id="1444684"/>
    <lineage>
        <taxon>Bacteria</taxon>
        <taxon>Pseudomonadati</taxon>
        <taxon>Pseudomonadota</taxon>
        <taxon>Betaproteobacteria</taxon>
        <taxon>Nitrosomonadales</taxon>
        <taxon>Nitrosomonadaceae</taxon>
        <taxon>Nitrosomonas</taxon>
    </lineage>
</organism>
<keyword evidence="1" id="KW-0472">Membrane</keyword>
<gene>
    <name evidence="4" type="ORF">Nstercoris_01794</name>
</gene>
<dbReference type="Pfam" id="PF04536">
    <property type="entry name" value="TPM_phosphatase"/>
    <property type="match status" value="1"/>
</dbReference>
<feature type="domain" description="TPM" evidence="3">
    <location>
        <begin position="35"/>
        <end position="157"/>
    </location>
</feature>
<proteinExistence type="predicted"/>
<evidence type="ECO:0000313" key="4">
    <source>
        <dbReference type="EMBL" id="BBL35526.1"/>
    </source>
</evidence>
<keyword evidence="2" id="KW-0732">Signal</keyword>
<evidence type="ECO:0000313" key="5">
    <source>
        <dbReference type="Proteomes" id="UP000316473"/>
    </source>
</evidence>
<name>A0A4Y1YN22_9PROT</name>